<dbReference type="PANTHER" id="PTHR30055:SF238">
    <property type="entry name" value="MYCOFACTOCIN BIOSYNTHESIS TRANSCRIPTIONAL REGULATOR MFTR-RELATED"/>
    <property type="match status" value="1"/>
</dbReference>
<evidence type="ECO:0000256" key="4">
    <source>
        <dbReference type="PROSITE-ProRule" id="PRU00335"/>
    </source>
</evidence>
<feature type="compositionally biased region" description="Pro residues" evidence="5">
    <location>
        <begin position="197"/>
        <end position="212"/>
    </location>
</feature>
<dbReference type="SUPFAM" id="SSF46689">
    <property type="entry name" value="Homeodomain-like"/>
    <property type="match status" value="1"/>
</dbReference>
<feature type="compositionally biased region" description="Basic and acidic residues" evidence="5">
    <location>
        <begin position="217"/>
        <end position="228"/>
    </location>
</feature>
<evidence type="ECO:0000313" key="7">
    <source>
        <dbReference type="EMBL" id="WUP78466.1"/>
    </source>
</evidence>
<name>A0ABZ1SZH5_9ACTN</name>
<dbReference type="PROSITE" id="PS50977">
    <property type="entry name" value="HTH_TETR_2"/>
    <property type="match status" value="1"/>
</dbReference>
<dbReference type="Proteomes" id="UP001432011">
    <property type="component" value="Chromosome"/>
</dbReference>
<dbReference type="InterPro" id="IPR009057">
    <property type="entry name" value="Homeodomain-like_sf"/>
</dbReference>
<dbReference type="InterPro" id="IPR050109">
    <property type="entry name" value="HTH-type_TetR-like_transc_reg"/>
</dbReference>
<evidence type="ECO:0000256" key="2">
    <source>
        <dbReference type="ARBA" id="ARBA00023125"/>
    </source>
</evidence>
<feature type="domain" description="HTH tetR-type" evidence="6">
    <location>
        <begin position="14"/>
        <end position="77"/>
    </location>
</feature>
<dbReference type="Pfam" id="PF17754">
    <property type="entry name" value="TetR_C_14"/>
    <property type="match status" value="1"/>
</dbReference>
<keyword evidence="8" id="KW-1185">Reference proteome</keyword>
<keyword evidence="3" id="KW-0804">Transcription</keyword>
<feature type="region of interest" description="Disordered" evidence="5">
    <location>
        <begin position="194"/>
        <end position="228"/>
    </location>
</feature>
<organism evidence="7 8">
    <name type="scientific">Microbispora hainanensis</name>
    <dbReference type="NCBI Taxonomy" id="568844"/>
    <lineage>
        <taxon>Bacteria</taxon>
        <taxon>Bacillati</taxon>
        <taxon>Actinomycetota</taxon>
        <taxon>Actinomycetes</taxon>
        <taxon>Streptosporangiales</taxon>
        <taxon>Streptosporangiaceae</taxon>
        <taxon>Microbispora</taxon>
    </lineage>
</organism>
<dbReference type="RefSeq" id="WP_328710641.1">
    <property type="nucleotide sequence ID" value="NZ_CP108085.1"/>
</dbReference>
<gene>
    <name evidence="7" type="ORF">OG913_16160</name>
</gene>
<dbReference type="Gene3D" id="1.10.10.60">
    <property type="entry name" value="Homeodomain-like"/>
    <property type="match status" value="1"/>
</dbReference>
<evidence type="ECO:0000256" key="5">
    <source>
        <dbReference type="SAM" id="MobiDB-lite"/>
    </source>
</evidence>
<dbReference type="InterPro" id="IPR041347">
    <property type="entry name" value="MftR_C"/>
</dbReference>
<keyword evidence="1" id="KW-0805">Transcription regulation</keyword>
<dbReference type="InterPro" id="IPR001647">
    <property type="entry name" value="HTH_TetR"/>
</dbReference>
<sequence>MNDDGMDLRARNKQATREAIGRAALRLAIERGPHGLALVRVHDIATAAGVSPRTYNNYFSSREEAICAFQADQSRRAGQALRARPAEEPLDQAVTAAVIDLYTDPEPDKAGLRMIMMTPELEGEALKAFSMAEGPLAEAIAARTGTDLARDVYPAVMAAAVTGAVRVAGRHWLEPGNTEPFAAVLRRTLSCVFSATPPAPPEPSAPPQPSAPPRARAVSERPERNNGR</sequence>
<dbReference type="Pfam" id="PF00440">
    <property type="entry name" value="TetR_N"/>
    <property type="match status" value="1"/>
</dbReference>
<dbReference type="Gene3D" id="1.10.357.10">
    <property type="entry name" value="Tetracycline Repressor, domain 2"/>
    <property type="match status" value="1"/>
</dbReference>
<evidence type="ECO:0000313" key="8">
    <source>
        <dbReference type="Proteomes" id="UP001432011"/>
    </source>
</evidence>
<proteinExistence type="predicted"/>
<feature type="DNA-binding region" description="H-T-H motif" evidence="4">
    <location>
        <begin position="40"/>
        <end position="59"/>
    </location>
</feature>
<reference evidence="7" key="1">
    <citation type="submission" date="2022-10" db="EMBL/GenBank/DDBJ databases">
        <title>The complete genomes of actinobacterial strains from the NBC collection.</title>
        <authorList>
            <person name="Joergensen T.S."/>
            <person name="Alvarez Arevalo M."/>
            <person name="Sterndorff E.B."/>
            <person name="Faurdal D."/>
            <person name="Vuksanovic O."/>
            <person name="Mourched A.-S."/>
            <person name="Charusanti P."/>
            <person name="Shaw S."/>
            <person name="Blin K."/>
            <person name="Weber T."/>
        </authorList>
    </citation>
    <scope>NUCLEOTIDE SEQUENCE</scope>
    <source>
        <strain evidence="7">NBC_00254</strain>
    </source>
</reference>
<keyword evidence="2 4" id="KW-0238">DNA-binding</keyword>
<evidence type="ECO:0000259" key="6">
    <source>
        <dbReference type="PROSITE" id="PS50977"/>
    </source>
</evidence>
<dbReference type="EMBL" id="CP108085">
    <property type="protein sequence ID" value="WUP78466.1"/>
    <property type="molecule type" value="Genomic_DNA"/>
</dbReference>
<dbReference type="PANTHER" id="PTHR30055">
    <property type="entry name" value="HTH-TYPE TRANSCRIPTIONAL REGULATOR RUTR"/>
    <property type="match status" value="1"/>
</dbReference>
<accession>A0ABZ1SZH5</accession>
<evidence type="ECO:0000256" key="1">
    <source>
        <dbReference type="ARBA" id="ARBA00023015"/>
    </source>
</evidence>
<evidence type="ECO:0000256" key="3">
    <source>
        <dbReference type="ARBA" id="ARBA00023163"/>
    </source>
</evidence>
<protein>
    <submittedName>
        <fullName evidence="7">TetR family transcriptional regulator</fullName>
    </submittedName>
</protein>